<gene>
    <name evidence="1" type="ORF">ACFQ4B_36340</name>
</gene>
<evidence type="ECO:0000313" key="2">
    <source>
        <dbReference type="Proteomes" id="UP001597180"/>
    </source>
</evidence>
<comment type="caution">
    <text evidence="1">The sequence shown here is derived from an EMBL/GenBank/DDBJ whole genome shotgun (WGS) entry which is preliminary data.</text>
</comment>
<keyword evidence="2" id="KW-1185">Reference proteome</keyword>
<dbReference type="RefSeq" id="WP_345584990.1">
    <property type="nucleotide sequence ID" value="NZ_BAABJG010000002.1"/>
</dbReference>
<dbReference type="Proteomes" id="UP001597180">
    <property type="component" value="Unassembled WGS sequence"/>
</dbReference>
<accession>A0ABW3UYL5</accession>
<dbReference type="EMBL" id="JBHTLU010000065">
    <property type="protein sequence ID" value="MFD1225562.1"/>
    <property type="molecule type" value="Genomic_DNA"/>
</dbReference>
<name>A0ABW3UYL5_9BACL</name>
<organism evidence="1 2">
    <name type="scientific">Paenibacillus vulneris</name>
    <dbReference type="NCBI Taxonomy" id="1133364"/>
    <lineage>
        <taxon>Bacteria</taxon>
        <taxon>Bacillati</taxon>
        <taxon>Bacillota</taxon>
        <taxon>Bacilli</taxon>
        <taxon>Bacillales</taxon>
        <taxon>Paenibacillaceae</taxon>
        <taxon>Paenibacillus</taxon>
    </lineage>
</organism>
<evidence type="ECO:0000313" key="1">
    <source>
        <dbReference type="EMBL" id="MFD1225562.1"/>
    </source>
</evidence>
<proteinExistence type="predicted"/>
<protein>
    <submittedName>
        <fullName evidence="1">Uncharacterized protein</fullName>
    </submittedName>
</protein>
<reference evidence="2" key="1">
    <citation type="journal article" date="2019" name="Int. J. Syst. Evol. Microbiol.">
        <title>The Global Catalogue of Microorganisms (GCM) 10K type strain sequencing project: providing services to taxonomists for standard genome sequencing and annotation.</title>
        <authorList>
            <consortium name="The Broad Institute Genomics Platform"/>
            <consortium name="The Broad Institute Genome Sequencing Center for Infectious Disease"/>
            <person name="Wu L."/>
            <person name="Ma J."/>
        </authorList>
    </citation>
    <scope>NUCLEOTIDE SEQUENCE [LARGE SCALE GENOMIC DNA]</scope>
    <source>
        <strain evidence="2">CCUG 53270</strain>
    </source>
</reference>
<sequence>MRYDLIKEAAYWMQVEEVAHEPAVQRYARRRYERIMRLLRPRLVSI</sequence>